<comment type="caution">
    <text evidence="1">The sequence shown here is derived from an EMBL/GenBank/DDBJ whole genome shotgun (WGS) entry which is preliminary data.</text>
</comment>
<reference evidence="1" key="1">
    <citation type="journal article" date="2019" name="Sci. Rep.">
        <title>Draft genome of Tanacetum cinerariifolium, the natural source of mosquito coil.</title>
        <authorList>
            <person name="Yamashiro T."/>
            <person name="Shiraishi A."/>
            <person name="Satake H."/>
            <person name="Nakayama K."/>
        </authorList>
    </citation>
    <scope>NUCLEOTIDE SEQUENCE</scope>
</reference>
<sequence length="27" mass="3011">GIRRQTHVGAWVRMESESGVDEVQGRA</sequence>
<proteinExistence type="predicted"/>
<gene>
    <name evidence="1" type="ORF">Tci_901585</name>
</gene>
<protein>
    <submittedName>
        <fullName evidence="1">Uncharacterized protein</fullName>
    </submittedName>
</protein>
<accession>A0A699V8G6</accession>
<evidence type="ECO:0000313" key="1">
    <source>
        <dbReference type="EMBL" id="GFD29616.1"/>
    </source>
</evidence>
<feature type="non-terminal residue" evidence="1">
    <location>
        <position position="1"/>
    </location>
</feature>
<dbReference type="EMBL" id="BKCJ011396545">
    <property type="protein sequence ID" value="GFD29616.1"/>
    <property type="molecule type" value="Genomic_DNA"/>
</dbReference>
<organism evidence="1">
    <name type="scientific">Tanacetum cinerariifolium</name>
    <name type="common">Dalmatian daisy</name>
    <name type="synonym">Chrysanthemum cinerariifolium</name>
    <dbReference type="NCBI Taxonomy" id="118510"/>
    <lineage>
        <taxon>Eukaryota</taxon>
        <taxon>Viridiplantae</taxon>
        <taxon>Streptophyta</taxon>
        <taxon>Embryophyta</taxon>
        <taxon>Tracheophyta</taxon>
        <taxon>Spermatophyta</taxon>
        <taxon>Magnoliopsida</taxon>
        <taxon>eudicotyledons</taxon>
        <taxon>Gunneridae</taxon>
        <taxon>Pentapetalae</taxon>
        <taxon>asterids</taxon>
        <taxon>campanulids</taxon>
        <taxon>Asterales</taxon>
        <taxon>Asteraceae</taxon>
        <taxon>Asteroideae</taxon>
        <taxon>Anthemideae</taxon>
        <taxon>Anthemidinae</taxon>
        <taxon>Tanacetum</taxon>
    </lineage>
</organism>
<dbReference type="AlphaFoldDB" id="A0A699V8G6"/>
<name>A0A699V8G6_TANCI</name>